<accession>A0A9X3EEB7</accession>
<dbReference type="InterPro" id="IPR014949">
    <property type="entry name" value="DUF1820"/>
</dbReference>
<dbReference type="AlphaFoldDB" id="A0A9X3EEB7"/>
<keyword evidence="2" id="KW-1185">Reference proteome</keyword>
<dbReference type="EMBL" id="JAPNOA010000029">
    <property type="protein sequence ID" value="MCY0965997.1"/>
    <property type="molecule type" value="Genomic_DNA"/>
</dbReference>
<dbReference type="Proteomes" id="UP001150830">
    <property type="component" value="Unassembled WGS sequence"/>
</dbReference>
<comment type="caution">
    <text evidence="1">The sequence shown here is derived from an EMBL/GenBank/DDBJ whole genome shotgun (WGS) entry which is preliminary data.</text>
</comment>
<dbReference type="Pfam" id="PF08850">
    <property type="entry name" value="DUF1820"/>
    <property type="match status" value="1"/>
</dbReference>
<reference evidence="1" key="1">
    <citation type="submission" date="2022-11" db="EMBL/GenBank/DDBJ databases">
        <title>Parathalassolutuus dongxingensis gen. nov., sp. nov., a novel member of family Oceanospirillaceae isolated from a coastal shrimp pond in Guangxi, China.</title>
        <authorList>
            <person name="Chen H."/>
        </authorList>
    </citation>
    <scope>NUCLEOTIDE SEQUENCE</scope>
    <source>
        <strain evidence="1">G-43</strain>
    </source>
</reference>
<evidence type="ECO:0000313" key="1">
    <source>
        <dbReference type="EMBL" id="MCY0965997.1"/>
    </source>
</evidence>
<dbReference type="RefSeq" id="WP_283174204.1">
    <property type="nucleotide sequence ID" value="NZ_JAPNOA010000029.1"/>
</dbReference>
<gene>
    <name evidence="1" type="ORF">OUO13_12435</name>
</gene>
<name>A0A9X3EEB7_9GAMM</name>
<sequence length="113" mass="12676">MSKNEPQESVFRVVFVQQGEVFEICCRFIYQSDLHGFVEIEELLFGERSQLVLDPGEEKLKAMFADVKRSFIPLHSILRIDEVGKEGRPAVVPASGSNVSVFPGSVIPPRPEN</sequence>
<protein>
    <submittedName>
        <fullName evidence="1">DUF1820 family protein</fullName>
    </submittedName>
</protein>
<proteinExistence type="predicted"/>
<organism evidence="1 2">
    <name type="scientific">Parathalassolituus penaei</name>
    <dbReference type="NCBI Taxonomy" id="2997323"/>
    <lineage>
        <taxon>Bacteria</taxon>
        <taxon>Pseudomonadati</taxon>
        <taxon>Pseudomonadota</taxon>
        <taxon>Gammaproteobacteria</taxon>
        <taxon>Oceanospirillales</taxon>
        <taxon>Oceanospirillaceae</taxon>
        <taxon>Parathalassolituus</taxon>
    </lineage>
</organism>
<evidence type="ECO:0000313" key="2">
    <source>
        <dbReference type="Proteomes" id="UP001150830"/>
    </source>
</evidence>